<comment type="similarity">
    <text evidence="4">Belongs to the KCMF1 family.</text>
</comment>
<dbReference type="Gene3D" id="3.30.160.60">
    <property type="entry name" value="Classic Zinc Finger"/>
    <property type="match status" value="1"/>
</dbReference>
<keyword evidence="12" id="KW-0862">Zinc</keyword>
<evidence type="ECO:0000256" key="10">
    <source>
        <dbReference type="ARBA" id="ARBA00022771"/>
    </source>
</evidence>
<evidence type="ECO:0000256" key="3">
    <source>
        <dbReference type="ARBA" id="ARBA00004603"/>
    </source>
</evidence>
<dbReference type="GO" id="GO:0023051">
    <property type="term" value="P:regulation of signaling"/>
    <property type="evidence" value="ECO:0007669"/>
    <property type="project" value="UniProtKB-ARBA"/>
</dbReference>
<accession>A0A6J2UDS5</accession>
<dbReference type="PROSITE" id="PS50157">
    <property type="entry name" value="ZINC_FINGER_C2H2_2"/>
    <property type="match status" value="1"/>
</dbReference>
<evidence type="ECO:0000313" key="17">
    <source>
        <dbReference type="Proteomes" id="UP000504634"/>
    </source>
</evidence>
<organism evidence="17 18">
    <name type="scientific">Drosophila lebanonensis</name>
    <name type="common">Fruit fly</name>
    <name type="synonym">Scaptodrosophila lebanonensis</name>
    <dbReference type="NCBI Taxonomy" id="7225"/>
    <lineage>
        <taxon>Eukaryota</taxon>
        <taxon>Metazoa</taxon>
        <taxon>Ecdysozoa</taxon>
        <taxon>Arthropoda</taxon>
        <taxon>Hexapoda</taxon>
        <taxon>Insecta</taxon>
        <taxon>Pterygota</taxon>
        <taxon>Neoptera</taxon>
        <taxon>Endopterygota</taxon>
        <taxon>Diptera</taxon>
        <taxon>Brachycera</taxon>
        <taxon>Muscomorpha</taxon>
        <taxon>Ephydroidea</taxon>
        <taxon>Drosophilidae</taxon>
        <taxon>Scaptodrosophila</taxon>
    </lineage>
</organism>
<proteinExistence type="inferred from homology"/>
<evidence type="ECO:0000259" key="15">
    <source>
        <dbReference type="PROSITE" id="PS50135"/>
    </source>
</evidence>
<dbReference type="InterPro" id="IPR050774">
    <property type="entry name" value="KCMF1/Dystrophin"/>
</dbReference>
<dbReference type="AlphaFoldDB" id="A0A6J2UDS5"/>
<evidence type="ECO:0000256" key="7">
    <source>
        <dbReference type="ARBA" id="ARBA00022679"/>
    </source>
</evidence>
<evidence type="ECO:0000313" key="18">
    <source>
        <dbReference type="RefSeq" id="XP_030386626.1"/>
    </source>
</evidence>
<dbReference type="GO" id="GO:0005886">
    <property type="term" value="C:plasma membrane"/>
    <property type="evidence" value="ECO:0007669"/>
    <property type="project" value="TreeGrafter"/>
</dbReference>
<dbReference type="Pfam" id="PF00569">
    <property type="entry name" value="ZZ"/>
    <property type="match status" value="1"/>
</dbReference>
<evidence type="ECO:0000256" key="4">
    <source>
        <dbReference type="ARBA" id="ARBA00010938"/>
    </source>
</evidence>
<dbReference type="GO" id="GO:0045202">
    <property type="term" value="C:synapse"/>
    <property type="evidence" value="ECO:0007669"/>
    <property type="project" value="GOC"/>
</dbReference>
<dbReference type="PROSITE" id="PS01357">
    <property type="entry name" value="ZF_ZZ_1"/>
    <property type="match status" value="1"/>
</dbReference>
<dbReference type="InterPro" id="IPR043145">
    <property type="entry name" value="Znf_ZZ_sf"/>
</dbReference>
<evidence type="ECO:0000256" key="12">
    <source>
        <dbReference type="ARBA" id="ARBA00022833"/>
    </source>
</evidence>
<dbReference type="PROSITE" id="PS50135">
    <property type="entry name" value="ZF_ZZ_2"/>
    <property type="match status" value="1"/>
</dbReference>
<dbReference type="InterPro" id="IPR013087">
    <property type="entry name" value="Znf_C2H2_type"/>
</dbReference>
<comment type="subcellular location">
    <subcellularLocation>
        <location evidence="3">Late endosome</location>
    </subcellularLocation>
    <subcellularLocation>
        <location evidence="2">Lysosome</location>
    </subcellularLocation>
</comment>
<keyword evidence="11" id="KW-0833">Ubl conjugation pathway</keyword>
<feature type="domain" description="ZZ-type" evidence="15">
    <location>
        <begin position="4"/>
        <end position="60"/>
    </location>
</feature>
<evidence type="ECO:0000256" key="8">
    <source>
        <dbReference type="ARBA" id="ARBA00022723"/>
    </source>
</evidence>
<evidence type="ECO:0000256" key="1">
    <source>
        <dbReference type="ARBA" id="ARBA00000900"/>
    </source>
</evidence>
<evidence type="ECO:0000256" key="6">
    <source>
        <dbReference type="ARBA" id="ARBA00014999"/>
    </source>
</evidence>
<dbReference type="PANTHER" id="PTHR12268">
    <property type="entry name" value="E3 UBIQUITIN-PROTEIN LIGASE KCMF1"/>
    <property type="match status" value="1"/>
</dbReference>
<dbReference type="PANTHER" id="PTHR12268:SF13">
    <property type="entry name" value="E3 UBIQUITIN-PROTEIN LIGASE KCMF1"/>
    <property type="match status" value="1"/>
</dbReference>
<dbReference type="Gene3D" id="3.30.60.90">
    <property type="match status" value="1"/>
</dbReference>
<dbReference type="RefSeq" id="XP_030386626.1">
    <property type="nucleotide sequence ID" value="XM_030530766.1"/>
</dbReference>
<dbReference type="GO" id="GO:0010646">
    <property type="term" value="P:regulation of cell communication"/>
    <property type="evidence" value="ECO:0007669"/>
    <property type="project" value="UniProtKB-ARBA"/>
</dbReference>
<protein>
    <recommendedName>
        <fullName evidence="6">E3 ubiquitin-protein ligase KCMF1</fullName>
        <ecNumber evidence="5">2.3.2.27</ecNumber>
    </recommendedName>
</protein>
<keyword evidence="8" id="KW-0479">Metal-binding</keyword>
<dbReference type="GO" id="GO:0061630">
    <property type="term" value="F:ubiquitin protein ligase activity"/>
    <property type="evidence" value="ECO:0007669"/>
    <property type="project" value="UniProtKB-EC"/>
</dbReference>
<name>A0A6J2UDS5_DROLE</name>
<keyword evidence="10 14" id="KW-0863">Zinc-finger</keyword>
<evidence type="ECO:0000256" key="2">
    <source>
        <dbReference type="ARBA" id="ARBA00004371"/>
    </source>
</evidence>
<keyword evidence="7" id="KW-0808">Transferase</keyword>
<dbReference type="SUPFAM" id="SSF57850">
    <property type="entry name" value="RING/U-box"/>
    <property type="match status" value="1"/>
</dbReference>
<evidence type="ECO:0000256" key="14">
    <source>
        <dbReference type="PROSITE-ProRule" id="PRU00228"/>
    </source>
</evidence>
<comment type="catalytic activity">
    <reaction evidence="1">
        <text>S-ubiquitinyl-[E2 ubiquitin-conjugating enzyme]-L-cysteine + [acceptor protein]-L-lysine = [E2 ubiquitin-conjugating enzyme]-L-cysteine + N(6)-ubiquitinyl-[acceptor protein]-L-lysine.</text>
        <dbReference type="EC" id="2.3.2.27"/>
    </reaction>
</comment>
<dbReference type="InterPro" id="IPR008598">
    <property type="entry name" value="Di19_Zn-bd"/>
</dbReference>
<evidence type="ECO:0000256" key="13">
    <source>
        <dbReference type="ARBA" id="ARBA00023228"/>
    </source>
</evidence>
<keyword evidence="17" id="KW-1185">Reference proteome</keyword>
<dbReference type="Pfam" id="PF05605">
    <property type="entry name" value="zf-Di19"/>
    <property type="match status" value="1"/>
</dbReference>
<reference evidence="18" key="1">
    <citation type="submission" date="2025-08" db="UniProtKB">
        <authorList>
            <consortium name="RefSeq"/>
        </authorList>
    </citation>
    <scope>IDENTIFICATION</scope>
    <source>
        <strain evidence="18">11010-0011.00</strain>
        <tissue evidence="18">Whole body</tissue>
    </source>
</reference>
<gene>
    <name evidence="18" type="primary">LOC115633334</name>
</gene>
<dbReference type="SMART" id="SM00355">
    <property type="entry name" value="ZnF_C2H2"/>
    <property type="match status" value="1"/>
</dbReference>
<dbReference type="GO" id="GO:0005764">
    <property type="term" value="C:lysosome"/>
    <property type="evidence" value="ECO:0007669"/>
    <property type="project" value="UniProtKB-SubCell"/>
</dbReference>
<sequence length="211" mass="22979">MAMHWNVNCDGCGNTNLVHFRYKCLRCPDYDLCQVCYDNEVESGAHKNTHAFQCLLDRAARELFFAGEPISNLCADSYTCPICGAMGHTNKELIKHVQKKHSNDMALVICPLCVSVPSAHPDRVANINHHLTTAHDTDNMRTGCMTMTSGALPQVMESAQDAPSFSGIRIGFSASQAPQHSSPVSPARNLHVTFGDNRYIDGGDGDGPNAD</sequence>
<keyword evidence="9" id="KW-0967">Endosome</keyword>
<feature type="domain" description="C2H2-type" evidence="16">
    <location>
        <begin position="78"/>
        <end position="106"/>
    </location>
</feature>
<evidence type="ECO:0000259" key="16">
    <source>
        <dbReference type="PROSITE" id="PS50157"/>
    </source>
</evidence>
<keyword evidence="13" id="KW-0458">Lysosome</keyword>
<evidence type="ECO:0000256" key="5">
    <source>
        <dbReference type="ARBA" id="ARBA00012483"/>
    </source>
</evidence>
<evidence type="ECO:0000256" key="9">
    <source>
        <dbReference type="ARBA" id="ARBA00022753"/>
    </source>
</evidence>
<dbReference type="GO" id="GO:0099536">
    <property type="term" value="P:synaptic signaling"/>
    <property type="evidence" value="ECO:0007669"/>
    <property type="project" value="TreeGrafter"/>
</dbReference>
<dbReference type="GeneID" id="115633334"/>
<dbReference type="GO" id="GO:0008270">
    <property type="term" value="F:zinc ion binding"/>
    <property type="evidence" value="ECO:0007669"/>
    <property type="project" value="UniProtKB-KW"/>
</dbReference>
<dbReference type="InterPro" id="IPR000433">
    <property type="entry name" value="Znf_ZZ"/>
</dbReference>
<dbReference type="Proteomes" id="UP000504634">
    <property type="component" value="Unplaced"/>
</dbReference>
<dbReference type="EC" id="2.3.2.27" evidence="5"/>
<dbReference type="CDD" id="cd02338">
    <property type="entry name" value="ZZ_PCMF_like"/>
    <property type="match status" value="1"/>
</dbReference>
<dbReference type="GO" id="GO:0005770">
    <property type="term" value="C:late endosome"/>
    <property type="evidence" value="ECO:0007669"/>
    <property type="project" value="UniProtKB-SubCell"/>
</dbReference>
<evidence type="ECO:0000256" key="11">
    <source>
        <dbReference type="ARBA" id="ARBA00022786"/>
    </source>
</evidence>
<dbReference type="SMART" id="SM00291">
    <property type="entry name" value="ZnF_ZZ"/>
    <property type="match status" value="1"/>
</dbReference>
<dbReference type="OrthoDB" id="7873042at2759"/>